<name>A0ABU4A0S2_9SPHN</name>
<dbReference type="InterPro" id="IPR007712">
    <property type="entry name" value="RelE/ParE_toxin"/>
</dbReference>
<dbReference type="Gene3D" id="3.30.2310.20">
    <property type="entry name" value="RelE-like"/>
    <property type="match status" value="1"/>
</dbReference>
<protein>
    <submittedName>
        <fullName evidence="2">Type II toxin-antitoxin system RelE/ParE family toxin</fullName>
    </submittedName>
</protein>
<accession>A0ABU4A0S2</accession>
<keyword evidence="1" id="KW-1277">Toxin-antitoxin system</keyword>
<evidence type="ECO:0000313" key="3">
    <source>
        <dbReference type="Proteomes" id="UP001185984"/>
    </source>
</evidence>
<keyword evidence="3" id="KW-1185">Reference proteome</keyword>
<dbReference type="InterPro" id="IPR035093">
    <property type="entry name" value="RelE/ParE_toxin_dom_sf"/>
</dbReference>
<dbReference type="Pfam" id="PF05016">
    <property type="entry name" value="ParE_toxin"/>
    <property type="match status" value="1"/>
</dbReference>
<gene>
    <name evidence="2" type="ORF">O0R41_17390</name>
</gene>
<dbReference type="Proteomes" id="UP001185984">
    <property type="component" value="Unassembled WGS sequence"/>
</dbReference>
<sequence length="100" mass="11373">MADLRLTVAARQDLETIQDQGLDRFGVQATRMHMQGFERIFSLLRTHLGAGEARADYGENIRVFSHRPHRIIYHVSGKDILIVRVLHAAMDAAAAMRRHP</sequence>
<reference evidence="3" key="1">
    <citation type="journal article" date="2022" name="J Environ Chem Eng">
        <title>Biodegradation of petroleum oil using a constructed nonpathogenic and heavy metal-tolerant bacterial consortium isolated from marine sponges.</title>
        <authorList>
            <person name="Dechsakulwatana C."/>
            <person name="Rungsihiranrut A."/>
            <person name="Muangchinda C."/>
            <person name="Ningthoujam R."/>
            <person name="Klankeo P."/>
            <person name="Pinyakong O."/>
        </authorList>
    </citation>
    <scope>NUCLEOTIDE SEQUENCE [LARGE SCALE GENOMIC DNA]</scope>
    <source>
        <strain evidence="3">MO2-4</strain>
    </source>
</reference>
<dbReference type="RefSeq" id="WP_317517889.1">
    <property type="nucleotide sequence ID" value="NZ_JAPTHD010000010.1"/>
</dbReference>
<evidence type="ECO:0000313" key="2">
    <source>
        <dbReference type="EMBL" id="MDV5825382.1"/>
    </source>
</evidence>
<dbReference type="EMBL" id="JAPTHD010000010">
    <property type="protein sequence ID" value="MDV5825382.1"/>
    <property type="molecule type" value="Genomic_DNA"/>
</dbReference>
<comment type="caution">
    <text evidence="2">The sequence shown here is derived from an EMBL/GenBank/DDBJ whole genome shotgun (WGS) entry which is preliminary data.</text>
</comment>
<organism evidence="2 3">
    <name type="scientific">Sphingobium naphthae</name>
    <dbReference type="NCBI Taxonomy" id="1886786"/>
    <lineage>
        <taxon>Bacteria</taxon>
        <taxon>Pseudomonadati</taxon>
        <taxon>Pseudomonadota</taxon>
        <taxon>Alphaproteobacteria</taxon>
        <taxon>Sphingomonadales</taxon>
        <taxon>Sphingomonadaceae</taxon>
        <taxon>Sphingobium</taxon>
    </lineage>
</organism>
<proteinExistence type="predicted"/>
<evidence type="ECO:0000256" key="1">
    <source>
        <dbReference type="ARBA" id="ARBA00022649"/>
    </source>
</evidence>